<feature type="region of interest" description="Disordered" evidence="1">
    <location>
        <begin position="33"/>
        <end position="86"/>
    </location>
</feature>
<organism evidence="2 3">
    <name type="scientific">Riccia fluitans</name>
    <dbReference type="NCBI Taxonomy" id="41844"/>
    <lineage>
        <taxon>Eukaryota</taxon>
        <taxon>Viridiplantae</taxon>
        <taxon>Streptophyta</taxon>
        <taxon>Embryophyta</taxon>
        <taxon>Marchantiophyta</taxon>
        <taxon>Marchantiopsida</taxon>
        <taxon>Marchantiidae</taxon>
        <taxon>Marchantiales</taxon>
        <taxon>Ricciaceae</taxon>
        <taxon>Riccia</taxon>
    </lineage>
</organism>
<protein>
    <submittedName>
        <fullName evidence="2">Uncharacterized protein</fullName>
    </submittedName>
</protein>
<evidence type="ECO:0000313" key="2">
    <source>
        <dbReference type="EMBL" id="KAL2635463.1"/>
    </source>
</evidence>
<evidence type="ECO:0000313" key="3">
    <source>
        <dbReference type="Proteomes" id="UP001605036"/>
    </source>
</evidence>
<comment type="caution">
    <text evidence="2">The sequence shown here is derived from an EMBL/GenBank/DDBJ whole genome shotgun (WGS) entry which is preliminary data.</text>
</comment>
<name>A0ABD1YXF4_9MARC</name>
<accession>A0ABD1YXF4</accession>
<keyword evidence="3" id="KW-1185">Reference proteome</keyword>
<evidence type="ECO:0000256" key="1">
    <source>
        <dbReference type="SAM" id="MobiDB-lite"/>
    </source>
</evidence>
<sequence>MRCRAEYLRKKAGALQGAKLSFAIVFRGDPAYSSPAIPSEARKSGQGDRGGSIILSRRRRRKWSSSGTPRQGEGRERSIQAEDEQCSAVSASRQLRRFVDRSRKAGIWEE</sequence>
<dbReference type="EMBL" id="JBHFFA010000003">
    <property type="protein sequence ID" value="KAL2635463.1"/>
    <property type="molecule type" value="Genomic_DNA"/>
</dbReference>
<reference evidence="2 3" key="1">
    <citation type="submission" date="2024-09" db="EMBL/GenBank/DDBJ databases">
        <title>Chromosome-scale assembly of Riccia fluitans.</title>
        <authorList>
            <person name="Paukszto L."/>
            <person name="Sawicki J."/>
            <person name="Karawczyk K."/>
            <person name="Piernik-Szablinska J."/>
            <person name="Szczecinska M."/>
            <person name="Mazdziarz M."/>
        </authorList>
    </citation>
    <scope>NUCLEOTIDE SEQUENCE [LARGE SCALE GENOMIC DNA]</scope>
    <source>
        <strain evidence="2">Rf_01</strain>
        <tissue evidence="2">Aerial parts of the thallus</tissue>
    </source>
</reference>
<dbReference type="Proteomes" id="UP001605036">
    <property type="component" value="Unassembled WGS sequence"/>
</dbReference>
<proteinExistence type="predicted"/>
<dbReference type="AlphaFoldDB" id="A0ABD1YXF4"/>
<gene>
    <name evidence="2" type="ORF">R1flu_006942</name>
</gene>